<dbReference type="RefSeq" id="WP_209983960.1">
    <property type="nucleotide sequence ID" value="NZ_JAGINO010000013.1"/>
</dbReference>
<gene>
    <name evidence="10" type="ORF">QO018_004967</name>
</gene>
<keyword evidence="10" id="KW-0645">Protease</keyword>
<feature type="domain" description="Peptidase M50" evidence="9">
    <location>
        <begin position="214"/>
        <end position="312"/>
    </location>
</feature>
<dbReference type="GO" id="GO:0008237">
    <property type="term" value="F:metallopeptidase activity"/>
    <property type="evidence" value="ECO:0007669"/>
    <property type="project" value="UniProtKB-KW"/>
</dbReference>
<keyword evidence="5 8" id="KW-1133">Transmembrane helix</keyword>
<evidence type="ECO:0000256" key="6">
    <source>
        <dbReference type="ARBA" id="ARBA00023136"/>
    </source>
</evidence>
<sequence length="739" mass="80699">MPPTAFSHPTDGASSHSAGHGGPAPGEWLEAPLPRLRNDLKLFPGPVGADGAPTHTIYDPVRHRYFQVGRAGTEFLAAWTSPSGGALLQTIATTTTLKPSPQDLAQFIAFLRTNNLLHASGEAAIRALTEQTLKARQGWAQWLLHHYLFIRLPLCRPDRFLKATLPWARRLLNHRFILAVMALGAVGGLLALRQWDHFLHTFQNFFSLEGAAAFGITLAAVKICHELGHAYTARHFGCRVPTMGVAFVVLVPMLYTDVSDAWRLPSRRQRLLIGAAGVLTELGLALIATFLWSFLPEGPLRSAAFLVATTTWLTSVAINASPFMRFDGYYLLADWLGIANLQPRSFAMARWRLREVLFGFGDPPPEPLAPRTRLILILYAWVTWAYRLFLFLGIALLVYYFFIKVVGIILFAVEVGWFIALPILRELAEWRRRRRDVRLNRHTAATLAGLVLLMAAAVVPWQTRVSVPATLQAVEHAALFPPAPARIADILASAGDSVAAGSILYRLESPDLEFRLQAARERQRLLELQIDRQAGSADDLANLTVLREQLAAAISAEAGYQAEKDRLILRAPIDGVLRDVPPHLHAGLWVKADQPLGLILGQRAAGGTAELRGYVAAPDLERIAVGAAGRFIPEDVARPALDAVVSSVAQVNVAALDTPMLASTQGGPVAVLALNDPRRPQGTLVPATTLYRVTLRPTTALPTPAQIIPGTVLVEGEAQNLLLRLWRGAVAVLVRESGF</sequence>
<feature type="transmembrane region" description="Helical" evidence="8">
    <location>
        <begin position="176"/>
        <end position="193"/>
    </location>
</feature>
<feature type="transmembrane region" description="Helical" evidence="8">
    <location>
        <begin position="376"/>
        <end position="399"/>
    </location>
</feature>
<evidence type="ECO:0000256" key="4">
    <source>
        <dbReference type="ARBA" id="ARBA00022692"/>
    </source>
</evidence>
<keyword evidence="4 8" id="KW-0812">Transmembrane</keyword>
<reference evidence="10 11" key="1">
    <citation type="submission" date="2023-07" db="EMBL/GenBank/DDBJ databases">
        <title>Genomic Encyclopedia of Type Strains, Phase IV (KMG-IV): sequencing the most valuable type-strain genomes for metagenomic binning, comparative biology and taxonomic classification.</title>
        <authorList>
            <person name="Goeker M."/>
        </authorList>
    </citation>
    <scope>NUCLEOTIDE SEQUENCE [LARGE SCALE GENOMIC DNA]</scope>
    <source>
        <strain evidence="10 11">DSM 19922</strain>
    </source>
</reference>
<evidence type="ECO:0000313" key="11">
    <source>
        <dbReference type="Proteomes" id="UP001244552"/>
    </source>
</evidence>
<evidence type="ECO:0000259" key="9">
    <source>
        <dbReference type="Pfam" id="PF02163"/>
    </source>
</evidence>
<feature type="transmembrane region" description="Helical" evidence="8">
    <location>
        <begin position="236"/>
        <end position="255"/>
    </location>
</feature>
<dbReference type="CDD" id="cd05709">
    <property type="entry name" value="S2P-M50"/>
    <property type="match status" value="1"/>
</dbReference>
<dbReference type="Pfam" id="PF02163">
    <property type="entry name" value="Peptidase_M50"/>
    <property type="match status" value="1"/>
</dbReference>
<evidence type="ECO:0000256" key="8">
    <source>
        <dbReference type="SAM" id="Phobius"/>
    </source>
</evidence>
<feature type="transmembrane region" description="Helical" evidence="8">
    <location>
        <begin position="302"/>
        <end position="323"/>
    </location>
</feature>
<feature type="transmembrane region" description="Helical" evidence="8">
    <location>
        <begin position="444"/>
        <end position="461"/>
    </location>
</feature>
<dbReference type="SUPFAM" id="SSF111369">
    <property type="entry name" value="HlyD-like secretion proteins"/>
    <property type="match status" value="1"/>
</dbReference>
<dbReference type="PANTHER" id="PTHR13325">
    <property type="entry name" value="PROTEASE M50 MEMBRANE-BOUND TRANSCRIPTION FACTOR SITE 2 PROTEASE"/>
    <property type="match status" value="1"/>
</dbReference>
<feature type="region of interest" description="Disordered" evidence="7">
    <location>
        <begin position="1"/>
        <end position="30"/>
    </location>
</feature>
<evidence type="ECO:0000256" key="7">
    <source>
        <dbReference type="SAM" id="MobiDB-lite"/>
    </source>
</evidence>
<feature type="transmembrane region" description="Helical" evidence="8">
    <location>
        <begin position="205"/>
        <end position="224"/>
    </location>
</feature>
<dbReference type="PANTHER" id="PTHR13325:SF3">
    <property type="entry name" value="MEMBRANE-BOUND TRANSCRIPTION FACTOR SITE-2 PROTEASE"/>
    <property type="match status" value="1"/>
</dbReference>
<feature type="transmembrane region" description="Helical" evidence="8">
    <location>
        <begin position="271"/>
        <end position="295"/>
    </location>
</feature>
<name>A0ABU0MRM7_9PROT</name>
<dbReference type="InterPro" id="IPR008915">
    <property type="entry name" value="Peptidase_M50"/>
</dbReference>
<dbReference type="InterPro" id="IPR001193">
    <property type="entry name" value="MBTPS2"/>
</dbReference>
<dbReference type="Proteomes" id="UP001244552">
    <property type="component" value="Unassembled WGS sequence"/>
</dbReference>
<evidence type="ECO:0000256" key="1">
    <source>
        <dbReference type="ARBA" id="ARBA00001947"/>
    </source>
</evidence>
<keyword evidence="6 8" id="KW-0472">Membrane</keyword>
<dbReference type="EMBL" id="JAUSVU010000023">
    <property type="protein sequence ID" value="MDQ0536076.1"/>
    <property type="molecule type" value="Genomic_DNA"/>
</dbReference>
<organism evidence="10 11">
    <name type="scientific">Azospirillum picis</name>
    <dbReference type="NCBI Taxonomy" id="488438"/>
    <lineage>
        <taxon>Bacteria</taxon>
        <taxon>Pseudomonadati</taxon>
        <taxon>Pseudomonadota</taxon>
        <taxon>Alphaproteobacteria</taxon>
        <taxon>Rhodospirillales</taxon>
        <taxon>Azospirillaceae</taxon>
        <taxon>Azospirillum</taxon>
    </lineage>
</organism>
<evidence type="ECO:0000256" key="5">
    <source>
        <dbReference type="ARBA" id="ARBA00022989"/>
    </source>
</evidence>
<evidence type="ECO:0000256" key="3">
    <source>
        <dbReference type="ARBA" id="ARBA00007931"/>
    </source>
</evidence>
<keyword evidence="10" id="KW-0482">Metalloprotease</keyword>
<dbReference type="Gene3D" id="2.40.50.100">
    <property type="match status" value="1"/>
</dbReference>
<evidence type="ECO:0000313" key="10">
    <source>
        <dbReference type="EMBL" id="MDQ0536076.1"/>
    </source>
</evidence>
<protein>
    <submittedName>
        <fullName evidence="10">Peptide zinc metalloprotease protein</fullName>
    </submittedName>
</protein>
<proteinExistence type="inferred from homology"/>
<keyword evidence="10" id="KW-0378">Hydrolase</keyword>
<comment type="cofactor">
    <cofactor evidence="1">
        <name>Zn(2+)</name>
        <dbReference type="ChEBI" id="CHEBI:29105"/>
    </cofactor>
</comment>
<comment type="caution">
    <text evidence="10">The sequence shown here is derived from an EMBL/GenBank/DDBJ whole genome shotgun (WGS) entry which is preliminary data.</text>
</comment>
<accession>A0ABU0MRM7</accession>
<evidence type="ECO:0000256" key="2">
    <source>
        <dbReference type="ARBA" id="ARBA00004127"/>
    </source>
</evidence>
<comment type="subcellular location">
    <subcellularLocation>
        <location evidence="2">Endomembrane system</location>
        <topology evidence="2">Multi-pass membrane protein</topology>
    </subcellularLocation>
</comment>
<comment type="similarity">
    <text evidence="3">Belongs to the peptidase M50B family.</text>
</comment>
<keyword evidence="11" id="KW-1185">Reference proteome</keyword>